<dbReference type="InterPro" id="IPR011583">
    <property type="entry name" value="Chitinase_II/V-like_cat"/>
</dbReference>
<protein>
    <submittedName>
        <fullName evidence="4">Chitotriosidase-1-like</fullName>
    </submittedName>
</protein>
<sequence length="156" mass="17935">EIREAFDAERTSTGKNELILSIGVPAGKEHIDKGFDISTITEYVDFMNVLSYDYHTPYESETHHHSPLSKRPNFSRWDRRNKLNIEWTIDYYLELGAVPEKLIVGIPIYGRTYTLLDPKDNKLEAPTNGPGKEGPSTKEKGYMAYFEICQKSLMDE</sequence>
<dbReference type="PROSITE" id="PS51910">
    <property type="entry name" value="GH18_2"/>
    <property type="match status" value="1"/>
</dbReference>
<evidence type="ECO:0000313" key="3">
    <source>
        <dbReference type="Proteomes" id="UP000694941"/>
    </source>
</evidence>
<evidence type="ECO:0000256" key="1">
    <source>
        <dbReference type="SAM" id="MobiDB-lite"/>
    </source>
</evidence>
<feature type="region of interest" description="Disordered" evidence="1">
    <location>
        <begin position="119"/>
        <end position="139"/>
    </location>
</feature>
<dbReference type="Gene3D" id="3.20.20.80">
    <property type="entry name" value="Glycosidases"/>
    <property type="match status" value="1"/>
</dbReference>
<name>A0ABM1BZ94_LIMPO</name>
<evidence type="ECO:0000259" key="2">
    <source>
        <dbReference type="PROSITE" id="PS51910"/>
    </source>
</evidence>
<feature type="domain" description="GH18" evidence="2">
    <location>
        <begin position="1"/>
        <end position="156"/>
    </location>
</feature>
<dbReference type="Pfam" id="PF00704">
    <property type="entry name" value="Glyco_hydro_18"/>
    <property type="match status" value="1"/>
</dbReference>
<feature type="non-terminal residue" evidence="4">
    <location>
        <position position="1"/>
    </location>
</feature>
<reference evidence="4" key="1">
    <citation type="submission" date="2025-08" db="UniProtKB">
        <authorList>
            <consortium name="RefSeq"/>
        </authorList>
    </citation>
    <scope>IDENTIFICATION</scope>
    <source>
        <tissue evidence="4">Muscle</tissue>
    </source>
</reference>
<evidence type="ECO:0000313" key="4">
    <source>
        <dbReference type="RefSeq" id="XP_013791486.2"/>
    </source>
</evidence>
<dbReference type="InterPro" id="IPR029070">
    <property type="entry name" value="Chitinase_insertion_sf"/>
</dbReference>
<dbReference type="GeneID" id="106475344"/>
<dbReference type="SUPFAM" id="SSF54556">
    <property type="entry name" value="Chitinase insertion domain"/>
    <property type="match status" value="1"/>
</dbReference>
<dbReference type="PANTHER" id="PTHR11177">
    <property type="entry name" value="CHITINASE"/>
    <property type="match status" value="1"/>
</dbReference>
<dbReference type="InterPro" id="IPR001223">
    <property type="entry name" value="Glyco_hydro18_cat"/>
</dbReference>
<proteinExistence type="predicted"/>
<dbReference type="SMART" id="SM00636">
    <property type="entry name" value="Glyco_18"/>
    <property type="match status" value="1"/>
</dbReference>
<keyword evidence="3" id="KW-1185">Reference proteome</keyword>
<accession>A0ABM1BZ94</accession>
<dbReference type="Gene3D" id="3.10.50.10">
    <property type="match status" value="1"/>
</dbReference>
<dbReference type="RefSeq" id="XP_013791486.2">
    <property type="nucleotide sequence ID" value="XM_013936032.2"/>
</dbReference>
<dbReference type="Proteomes" id="UP000694941">
    <property type="component" value="Unplaced"/>
</dbReference>
<dbReference type="InterPro" id="IPR050314">
    <property type="entry name" value="Glycosyl_Hydrlase_18"/>
</dbReference>
<dbReference type="SUPFAM" id="SSF51445">
    <property type="entry name" value="(Trans)glycosidases"/>
    <property type="match status" value="1"/>
</dbReference>
<organism evidence="3 4">
    <name type="scientific">Limulus polyphemus</name>
    <name type="common">Atlantic horseshoe crab</name>
    <dbReference type="NCBI Taxonomy" id="6850"/>
    <lineage>
        <taxon>Eukaryota</taxon>
        <taxon>Metazoa</taxon>
        <taxon>Ecdysozoa</taxon>
        <taxon>Arthropoda</taxon>
        <taxon>Chelicerata</taxon>
        <taxon>Merostomata</taxon>
        <taxon>Xiphosura</taxon>
        <taxon>Limulidae</taxon>
        <taxon>Limulus</taxon>
    </lineage>
</organism>
<dbReference type="PANTHER" id="PTHR11177:SF399">
    <property type="entry name" value="CHITINASE 6, ISOFORM C"/>
    <property type="match status" value="1"/>
</dbReference>
<gene>
    <name evidence="4" type="primary">LOC106475344</name>
</gene>
<dbReference type="InterPro" id="IPR017853">
    <property type="entry name" value="GH"/>
</dbReference>